<dbReference type="OrthoDB" id="10027013at2759"/>
<dbReference type="GO" id="GO:0008757">
    <property type="term" value="F:S-adenosylmethionine-dependent methyltransferase activity"/>
    <property type="evidence" value="ECO:0007669"/>
    <property type="project" value="InterPro"/>
</dbReference>
<dbReference type="Gene3D" id="3.40.50.150">
    <property type="entry name" value="Vaccinia Virus protein VP39"/>
    <property type="match status" value="1"/>
</dbReference>
<dbReference type="AlphaFoldDB" id="A0A9P4YPH4"/>
<proteinExistence type="inferred from homology"/>
<gene>
    <name evidence="5" type="ORF">GMORB2_3131</name>
</gene>
<dbReference type="Proteomes" id="UP000749293">
    <property type="component" value="Unassembled WGS sequence"/>
</dbReference>
<feature type="domain" description="Methyltransferase type 11" evidence="4">
    <location>
        <begin position="34"/>
        <end position="138"/>
    </location>
</feature>
<organism evidence="5 6">
    <name type="scientific">Geosmithia morbida</name>
    <dbReference type="NCBI Taxonomy" id="1094350"/>
    <lineage>
        <taxon>Eukaryota</taxon>
        <taxon>Fungi</taxon>
        <taxon>Dikarya</taxon>
        <taxon>Ascomycota</taxon>
        <taxon>Pezizomycotina</taxon>
        <taxon>Sordariomycetes</taxon>
        <taxon>Hypocreomycetidae</taxon>
        <taxon>Hypocreales</taxon>
        <taxon>Bionectriaceae</taxon>
        <taxon>Geosmithia</taxon>
    </lineage>
</organism>
<evidence type="ECO:0000259" key="4">
    <source>
        <dbReference type="Pfam" id="PF08241"/>
    </source>
</evidence>
<dbReference type="SUPFAM" id="SSF53335">
    <property type="entry name" value="S-adenosyl-L-methionine-dependent methyltransferases"/>
    <property type="match status" value="1"/>
</dbReference>
<dbReference type="GO" id="GO:0032259">
    <property type="term" value="P:methylation"/>
    <property type="evidence" value="ECO:0007669"/>
    <property type="project" value="UniProtKB-KW"/>
</dbReference>
<dbReference type="GeneID" id="55969359"/>
<keyword evidence="6" id="KW-1185">Reference proteome</keyword>
<dbReference type="InterPro" id="IPR013216">
    <property type="entry name" value="Methyltransf_11"/>
</dbReference>
<dbReference type="EMBL" id="JAANYQ010000017">
    <property type="protein sequence ID" value="KAF4120330.1"/>
    <property type="molecule type" value="Genomic_DNA"/>
</dbReference>
<comment type="similarity">
    <text evidence="1">Belongs to the methyltransferase superfamily.</text>
</comment>
<dbReference type="InterPro" id="IPR051052">
    <property type="entry name" value="Diverse_substrate_MTase"/>
</dbReference>
<reference evidence="5" key="1">
    <citation type="submission" date="2020-03" db="EMBL/GenBank/DDBJ databases">
        <title>Site-based positive gene gene selection in Geosmithia morbida across the United States reveals a broad range of putative effectors and factors for local host and environmental adapation.</title>
        <authorList>
            <person name="Onufrak A."/>
            <person name="Murdoch R.W."/>
            <person name="Gazis R."/>
            <person name="Huff M."/>
            <person name="Staton M."/>
            <person name="Klingeman W."/>
            <person name="Hadziabdic D."/>
        </authorList>
    </citation>
    <scope>NUCLEOTIDE SEQUENCE</scope>
    <source>
        <strain evidence="5">1262</strain>
    </source>
</reference>
<dbReference type="PANTHER" id="PTHR44942:SF4">
    <property type="entry name" value="METHYLTRANSFERASE TYPE 11 DOMAIN-CONTAINING PROTEIN"/>
    <property type="match status" value="1"/>
</dbReference>
<evidence type="ECO:0000313" key="6">
    <source>
        <dbReference type="Proteomes" id="UP000749293"/>
    </source>
</evidence>
<evidence type="ECO:0000256" key="1">
    <source>
        <dbReference type="ARBA" id="ARBA00008361"/>
    </source>
</evidence>
<evidence type="ECO:0000256" key="2">
    <source>
        <dbReference type="ARBA" id="ARBA00022603"/>
    </source>
</evidence>
<dbReference type="InterPro" id="IPR029063">
    <property type="entry name" value="SAM-dependent_MTases_sf"/>
</dbReference>
<protein>
    <submittedName>
        <fullName evidence="5">Methyltransferase domain</fullName>
    </submittedName>
</protein>
<accession>A0A9P4YPH4</accession>
<comment type="caution">
    <text evidence="5">The sequence shown here is derived from an EMBL/GenBank/DDBJ whole genome shotgun (WGS) entry which is preliminary data.</text>
</comment>
<dbReference type="PANTHER" id="PTHR44942">
    <property type="entry name" value="METHYLTRANSF_11 DOMAIN-CONTAINING PROTEIN"/>
    <property type="match status" value="1"/>
</dbReference>
<keyword evidence="2 5" id="KW-0489">Methyltransferase</keyword>
<keyword evidence="3" id="KW-0808">Transferase</keyword>
<evidence type="ECO:0000313" key="5">
    <source>
        <dbReference type="EMBL" id="KAF4120330.1"/>
    </source>
</evidence>
<dbReference type="RefSeq" id="XP_035318982.1">
    <property type="nucleotide sequence ID" value="XM_035465107.1"/>
</dbReference>
<evidence type="ECO:0000256" key="3">
    <source>
        <dbReference type="ARBA" id="ARBA00022679"/>
    </source>
</evidence>
<name>A0A9P4YPH4_9HYPO</name>
<sequence length="297" mass="33921">MSSSSQTAIDGYHWLCSEILQYHLRTGGKRDLALDVLCGQGLTIEALLSYFRRCVGIDTHENILEYRLLPVYANDLVTLAQSTPELLGTDQSEYAPQSTVKEGTVDLITLMRDTREINMDQFWHRAAEVLRPGGTVAFLTLSHPVVSIEGEGGYPAAIGINTALERLFEGQHLRQYVEFSHAHTFLYTDTEMPWGLYAPEHAFERQCYFKQTDVAPDNPPNVDHPGGELTVRQFMNLVEDMIAVRRWRRDNILKCATERDVIWQFKSLLTTIMNRCGRSTMTVTRKKVLVMVKKKHR</sequence>
<dbReference type="Pfam" id="PF08241">
    <property type="entry name" value="Methyltransf_11"/>
    <property type="match status" value="1"/>
</dbReference>